<organism evidence="2">
    <name type="scientific">Caulobacter sp. 73W</name>
    <dbReference type="NCBI Taxonomy" id="3161137"/>
    <lineage>
        <taxon>Bacteria</taxon>
        <taxon>Pseudomonadati</taxon>
        <taxon>Pseudomonadota</taxon>
        <taxon>Alphaproteobacteria</taxon>
        <taxon>Caulobacterales</taxon>
        <taxon>Caulobacteraceae</taxon>
        <taxon>Caulobacter</taxon>
    </lineage>
</organism>
<dbReference type="RefSeq" id="WP_369059338.1">
    <property type="nucleotide sequence ID" value="NZ_CP158375.1"/>
</dbReference>
<dbReference type="AlphaFoldDB" id="A0AB39KRN6"/>
<protein>
    <submittedName>
        <fullName evidence="2">DUF3298 domain-containing protein</fullName>
    </submittedName>
</protein>
<gene>
    <name evidence="2" type="ORF">ABOZ73_17250</name>
</gene>
<evidence type="ECO:0000313" key="2">
    <source>
        <dbReference type="EMBL" id="XDO96496.1"/>
    </source>
</evidence>
<evidence type="ECO:0000256" key="1">
    <source>
        <dbReference type="SAM" id="MobiDB-lite"/>
    </source>
</evidence>
<sequence length="270" mass="28539">MNVSKSLVLAVAPLLLLACSPKEDGGSPAPAGPVKSETAAPKTPLEFDQANAAAKVRLKLADEIARFPVLHSRLYDDETAGLKKFADEAAAQNPSRPYESQAQWTLAAAAAPLVSLRREFFDYTGGAHPNHGSAGLLWNSATDKEVQPAEIFRAGADMTPIQNAVCEGVKSAKARREGSVPLSDMWKCPTWDEITWVLVPSKTPDKAGGLAVLIGPYVVGPYAEGDYEVVVPLSIFQPLLAPAYASAFAGEPARLGNADGTPTVRMQATS</sequence>
<dbReference type="PROSITE" id="PS51257">
    <property type="entry name" value="PROKAR_LIPOPROTEIN"/>
    <property type="match status" value="1"/>
</dbReference>
<dbReference type="EMBL" id="CP158375">
    <property type="protein sequence ID" value="XDO96496.1"/>
    <property type="molecule type" value="Genomic_DNA"/>
</dbReference>
<accession>A0AB39KRN6</accession>
<name>A0AB39KRN6_9CAUL</name>
<dbReference type="Gene3D" id="3.30.565.40">
    <property type="entry name" value="Fervidobacterium nodosum Rt17-B1 like"/>
    <property type="match status" value="1"/>
</dbReference>
<feature type="region of interest" description="Disordered" evidence="1">
    <location>
        <begin position="24"/>
        <end position="45"/>
    </location>
</feature>
<reference evidence="2" key="1">
    <citation type="submission" date="2024-06" db="EMBL/GenBank/DDBJ databases">
        <title>Caulobacter inopinatus, sp. nov.</title>
        <authorList>
            <person name="Donachie S.P."/>
        </authorList>
    </citation>
    <scope>NUCLEOTIDE SEQUENCE</scope>
    <source>
        <strain evidence="2">73W</strain>
    </source>
</reference>
<proteinExistence type="predicted"/>